<dbReference type="AlphaFoldDB" id="A0A1S8YQJ0"/>
<dbReference type="Proteomes" id="UP000190667">
    <property type="component" value="Unassembled WGS sequence"/>
</dbReference>
<reference evidence="2 3" key="1">
    <citation type="submission" date="2016-12" db="EMBL/GenBank/DDBJ databases">
        <title>Izhakiella australiana sp. nov. of genus Izhakiella isolated from Australian desert.</title>
        <authorList>
            <person name="Ji M."/>
        </authorList>
    </citation>
    <scope>NUCLEOTIDE SEQUENCE [LARGE SCALE GENOMIC DNA]</scope>
    <source>
        <strain evidence="2 3">D4N98</strain>
    </source>
</reference>
<keyword evidence="1" id="KW-0732">Signal</keyword>
<evidence type="ECO:0000256" key="1">
    <source>
        <dbReference type="SAM" id="SignalP"/>
    </source>
</evidence>
<dbReference type="EMBL" id="MRUL01000002">
    <property type="protein sequence ID" value="OON41168.1"/>
    <property type="molecule type" value="Genomic_DNA"/>
</dbReference>
<feature type="signal peptide" evidence="1">
    <location>
        <begin position="1"/>
        <end position="18"/>
    </location>
</feature>
<evidence type="ECO:0000313" key="2">
    <source>
        <dbReference type="EMBL" id="OON41168.1"/>
    </source>
</evidence>
<keyword evidence="3" id="KW-1185">Reference proteome</keyword>
<comment type="caution">
    <text evidence="2">The sequence shown here is derived from an EMBL/GenBank/DDBJ whole genome shotgun (WGS) entry which is preliminary data.</text>
</comment>
<organism evidence="2 3">
    <name type="scientific">Izhakiella australiensis</name>
    <dbReference type="NCBI Taxonomy" id="1926881"/>
    <lineage>
        <taxon>Bacteria</taxon>
        <taxon>Pseudomonadati</taxon>
        <taxon>Pseudomonadota</taxon>
        <taxon>Gammaproteobacteria</taxon>
        <taxon>Enterobacterales</taxon>
        <taxon>Erwiniaceae</taxon>
        <taxon>Izhakiella</taxon>
    </lineage>
</organism>
<dbReference type="RefSeq" id="WP_078001416.1">
    <property type="nucleotide sequence ID" value="NZ_MRUL01000002.1"/>
</dbReference>
<name>A0A1S8YQJ0_9GAMM</name>
<sequence length="88" mass="10071">MKKIIACLIFCGCFNAQCAVKNSEAEKFHYVPDLPEGLTGKHQKDKHPLDVQKNSAIKWKLDHDVETYHFREENASSEVVREGGGIRW</sequence>
<evidence type="ECO:0000313" key="3">
    <source>
        <dbReference type="Proteomes" id="UP000190667"/>
    </source>
</evidence>
<dbReference type="OrthoDB" id="9850880at2"/>
<proteinExistence type="predicted"/>
<gene>
    <name evidence="2" type="ORF">BTJ39_04150</name>
</gene>
<protein>
    <submittedName>
        <fullName evidence="2">Uncharacterized protein</fullName>
    </submittedName>
</protein>
<feature type="chain" id="PRO_5013318035" evidence="1">
    <location>
        <begin position="19"/>
        <end position="88"/>
    </location>
</feature>
<accession>A0A1S8YQJ0</accession>